<dbReference type="Proteomes" id="UP000070598">
    <property type="component" value="Unassembled WGS sequence"/>
</dbReference>
<evidence type="ECO:0000313" key="5">
    <source>
        <dbReference type="Proteomes" id="UP000070188"/>
    </source>
</evidence>
<keyword evidence="1" id="KW-0472">Membrane</keyword>
<proteinExistence type="predicted"/>
<dbReference type="AlphaFoldDB" id="A0A132MNS8"/>
<dbReference type="Proteomes" id="UP000070659">
    <property type="component" value="Unassembled WGS sequence"/>
</dbReference>
<evidence type="ECO:0000313" key="7">
    <source>
        <dbReference type="Proteomes" id="UP000070659"/>
    </source>
</evidence>
<evidence type="ECO:0000313" key="3">
    <source>
        <dbReference type="EMBL" id="KWX04073.1"/>
    </source>
</evidence>
<protein>
    <submittedName>
        <fullName evidence="3">Secreted/membrane protein</fullName>
    </submittedName>
</protein>
<keyword evidence="1" id="KW-0812">Transmembrane</keyword>
<organism evidence="2 5">
    <name type="scientific">Carbonactinospora thermoautotrophica</name>
    <dbReference type="NCBI Taxonomy" id="1469144"/>
    <lineage>
        <taxon>Bacteria</taxon>
        <taxon>Bacillati</taxon>
        <taxon>Actinomycetota</taxon>
        <taxon>Actinomycetes</taxon>
        <taxon>Kitasatosporales</taxon>
        <taxon>Carbonactinosporaceae</taxon>
        <taxon>Carbonactinospora</taxon>
    </lineage>
</organism>
<dbReference type="EMBL" id="LAXD01000001">
    <property type="protein sequence ID" value="KWW99524.1"/>
    <property type="molecule type" value="Genomic_DNA"/>
</dbReference>
<dbReference type="OrthoDB" id="4793422at2"/>
<reference evidence="5" key="3">
    <citation type="submission" date="2015-04" db="EMBL/GenBank/DDBJ databases">
        <title>Physiological reanalysis, assessment of diazotrophy, and genome sequences of multiple isolates of Streptomyces thermoautotrophicus.</title>
        <authorList>
            <person name="MacKellar D.C."/>
            <person name="Lieber L."/>
            <person name="Norman J."/>
            <person name="Bolger A."/>
            <person name="Tobin C."/>
            <person name="Murray J.W."/>
            <person name="Chang R."/>
            <person name="Ford T."/>
            <person name="Nguyen P.Q."/>
            <person name="Woodward J."/>
            <person name="Permingeat H."/>
            <person name="Joshi N.S."/>
            <person name="Silver P.A."/>
            <person name="Usadel B."/>
            <person name="Rutherford A.W."/>
            <person name="Friesen M."/>
            <person name="Prell J."/>
        </authorList>
    </citation>
    <scope>NUCLEOTIDE SEQUENCE [LARGE SCALE GENOMIC DNA]</scope>
    <source>
        <strain evidence="5">H1</strain>
    </source>
</reference>
<keyword evidence="5" id="KW-1185">Reference proteome</keyword>
<dbReference type="EMBL" id="JYIJ01000016">
    <property type="protein sequence ID" value="KWX04073.1"/>
    <property type="molecule type" value="Genomic_DNA"/>
</dbReference>
<dbReference type="EMBL" id="JYIK01001086">
    <property type="protein sequence ID" value="KWX06826.1"/>
    <property type="molecule type" value="Genomic_DNA"/>
</dbReference>
<dbReference type="Pfam" id="PF10739">
    <property type="entry name" value="DUF2550"/>
    <property type="match status" value="1"/>
</dbReference>
<dbReference type="STRING" id="1469144.LI90_1160"/>
<dbReference type="InterPro" id="IPR019675">
    <property type="entry name" value="DUF2550"/>
</dbReference>
<evidence type="ECO:0000313" key="2">
    <source>
        <dbReference type="EMBL" id="KWW99524.1"/>
    </source>
</evidence>
<dbReference type="PATRIC" id="fig|1469144.10.peg.1288"/>
<reference evidence="6" key="2">
    <citation type="submission" date="2015-02" db="EMBL/GenBank/DDBJ databases">
        <title>Physiological reanalysis, assessment of diazotrophy, and genome sequences of multiple isolates of Streptomyces thermoautotrophicus.</title>
        <authorList>
            <person name="MacKellar D.C."/>
            <person name="Lieber L."/>
            <person name="Norman J."/>
            <person name="Bolger A."/>
            <person name="Tobin C."/>
            <person name="Murray J.W."/>
            <person name="Friesen M."/>
            <person name="Prell J."/>
        </authorList>
    </citation>
    <scope>NUCLEOTIDE SEQUENCE [LARGE SCALE GENOMIC DNA]</scope>
    <source>
        <strain evidence="6">UBT1</strain>
    </source>
</reference>
<evidence type="ECO:0000256" key="1">
    <source>
        <dbReference type="SAM" id="Phobius"/>
    </source>
</evidence>
<evidence type="ECO:0000313" key="4">
    <source>
        <dbReference type="EMBL" id="KWX06826.1"/>
    </source>
</evidence>
<dbReference type="Proteomes" id="UP000070188">
    <property type="component" value="Unassembled WGS sequence"/>
</dbReference>
<gene>
    <name evidence="2" type="ORF">LI90_1160</name>
    <name evidence="3" type="ORF">TH66_09045</name>
    <name evidence="4" type="ORF">TR74_20735</name>
</gene>
<keyword evidence="1" id="KW-1133">Transmembrane helix</keyword>
<evidence type="ECO:0000313" key="6">
    <source>
        <dbReference type="Proteomes" id="UP000070598"/>
    </source>
</evidence>
<sequence length="146" mass="16397">MEVIFALDILAGLVALGFLGLFLLALRRWFIQRAGGTFDCSLRLSREQPGQGWVFGVARYTADRVEWFRVFSYSPRPREVLFRRDLEILGKRMPEPSEEVALLAGTVVLQCSQRGRLIELAMSEDALTGLLSWLEAAPPGQRTNVA</sequence>
<reference evidence="3 7" key="1">
    <citation type="submission" date="2015-02" db="EMBL/GenBank/DDBJ databases">
        <title>Physiological reanalysis, assessment of diazotrophy, and genome sequences of multiple isolates of Streptomyces thermoautotrophicus.</title>
        <authorList>
            <person name="MacKellar D.C."/>
            <person name="Lieber L."/>
            <person name="Norman J."/>
            <person name="Bolger A."/>
            <person name="Tobin C."/>
            <person name="Murray J.W."/>
            <person name="Prell J."/>
        </authorList>
    </citation>
    <scope>NUCLEOTIDE SEQUENCE [LARGE SCALE GENOMIC DNA]</scope>
    <source>
        <strain evidence="3 7">UBT1</strain>
    </source>
</reference>
<dbReference type="RefSeq" id="WP_066885076.1">
    <property type="nucleotide sequence ID" value="NZ_JYIJ01000016.1"/>
</dbReference>
<reference evidence="2" key="4">
    <citation type="submission" date="2015-04" db="EMBL/GenBank/DDBJ databases">
        <title>Physiological reanalysis, assessment of diazotrophy, and genome sequences of multiple isolates of Streptomyces thermoautotrophicus.</title>
        <authorList>
            <person name="MacKellar D.C."/>
            <person name="Lieber L."/>
            <person name="Norman J."/>
            <person name="Bolger A."/>
            <person name="Tobin C."/>
            <person name="Murray J.W."/>
            <person name="Woodward J."/>
            <person name="Friesen M."/>
            <person name="Prell J."/>
        </authorList>
    </citation>
    <scope>NUCLEOTIDE SEQUENCE [LARGE SCALE GENOMIC DNA]</scope>
    <source>
        <strain evidence="2">H1</strain>
    </source>
</reference>
<feature type="transmembrane region" description="Helical" evidence="1">
    <location>
        <begin position="6"/>
        <end position="26"/>
    </location>
</feature>
<accession>A0A132MNS8</accession>
<name>A0A132MNS8_9ACTN</name>
<comment type="caution">
    <text evidence="2">The sequence shown here is derived from an EMBL/GenBank/DDBJ whole genome shotgun (WGS) entry which is preliminary data.</text>
</comment>